<gene>
    <name evidence="2" type="ORF">Y1Q_0012563</name>
</gene>
<feature type="compositionally biased region" description="Polar residues" evidence="1">
    <location>
        <begin position="63"/>
        <end position="75"/>
    </location>
</feature>
<dbReference type="EMBL" id="AKHW03006358">
    <property type="protein sequence ID" value="KYO20675.1"/>
    <property type="molecule type" value="Genomic_DNA"/>
</dbReference>
<evidence type="ECO:0000313" key="2">
    <source>
        <dbReference type="EMBL" id="KYO20675.1"/>
    </source>
</evidence>
<evidence type="ECO:0000256" key="1">
    <source>
        <dbReference type="SAM" id="MobiDB-lite"/>
    </source>
</evidence>
<feature type="region of interest" description="Disordered" evidence="1">
    <location>
        <begin position="56"/>
        <end position="75"/>
    </location>
</feature>
<dbReference type="AlphaFoldDB" id="A0A151M844"/>
<organism evidence="2 3">
    <name type="scientific">Alligator mississippiensis</name>
    <name type="common">American alligator</name>
    <dbReference type="NCBI Taxonomy" id="8496"/>
    <lineage>
        <taxon>Eukaryota</taxon>
        <taxon>Metazoa</taxon>
        <taxon>Chordata</taxon>
        <taxon>Craniata</taxon>
        <taxon>Vertebrata</taxon>
        <taxon>Euteleostomi</taxon>
        <taxon>Archelosauria</taxon>
        <taxon>Archosauria</taxon>
        <taxon>Crocodylia</taxon>
        <taxon>Alligatoridae</taxon>
        <taxon>Alligatorinae</taxon>
        <taxon>Alligator</taxon>
    </lineage>
</organism>
<protein>
    <submittedName>
        <fullName evidence="2">Uncharacterized protein</fullName>
    </submittedName>
</protein>
<dbReference type="Proteomes" id="UP000050525">
    <property type="component" value="Unassembled WGS sequence"/>
</dbReference>
<accession>A0A151M844</accession>
<comment type="caution">
    <text evidence="2">The sequence shown here is derived from an EMBL/GenBank/DDBJ whole genome shotgun (WGS) entry which is preliminary data.</text>
</comment>
<evidence type="ECO:0000313" key="3">
    <source>
        <dbReference type="Proteomes" id="UP000050525"/>
    </source>
</evidence>
<sequence>MAHFTSLGPWVPMAGRLKSLSTKGLSFCPTTQLNKVKLYGDLKAFFCHQRQKKYFHDKEPDNDQPTTGLNPTQEK</sequence>
<proteinExistence type="predicted"/>
<reference evidence="2 3" key="1">
    <citation type="journal article" date="2012" name="Genome Biol.">
        <title>Sequencing three crocodilian genomes to illuminate the evolution of archosaurs and amniotes.</title>
        <authorList>
            <person name="St John J.A."/>
            <person name="Braun E.L."/>
            <person name="Isberg S.R."/>
            <person name="Miles L.G."/>
            <person name="Chong A.Y."/>
            <person name="Gongora J."/>
            <person name="Dalzell P."/>
            <person name="Moran C."/>
            <person name="Bed'hom B."/>
            <person name="Abzhanov A."/>
            <person name="Burgess S.C."/>
            <person name="Cooksey A.M."/>
            <person name="Castoe T.A."/>
            <person name="Crawford N.G."/>
            <person name="Densmore L.D."/>
            <person name="Drew J.C."/>
            <person name="Edwards S.V."/>
            <person name="Faircloth B.C."/>
            <person name="Fujita M.K."/>
            <person name="Greenwold M.J."/>
            <person name="Hoffmann F.G."/>
            <person name="Howard J.M."/>
            <person name="Iguchi T."/>
            <person name="Janes D.E."/>
            <person name="Khan S.Y."/>
            <person name="Kohno S."/>
            <person name="de Koning A.J."/>
            <person name="Lance S.L."/>
            <person name="McCarthy F.M."/>
            <person name="McCormack J.E."/>
            <person name="Merchant M.E."/>
            <person name="Peterson D.G."/>
            <person name="Pollock D.D."/>
            <person name="Pourmand N."/>
            <person name="Raney B.J."/>
            <person name="Roessler K.A."/>
            <person name="Sanford J.R."/>
            <person name="Sawyer R.H."/>
            <person name="Schmidt C.J."/>
            <person name="Triplett E.W."/>
            <person name="Tuberville T.D."/>
            <person name="Venegas-Anaya M."/>
            <person name="Howard J.T."/>
            <person name="Jarvis E.D."/>
            <person name="Guillette L.J.Jr."/>
            <person name="Glenn T.C."/>
            <person name="Green R.E."/>
            <person name="Ray D.A."/>
        </authorList>
    </citation>
    <scope>NUCLEOTIDE SEQUENCE [LARGE SCALE GENOMIC DNA]</scope>
    <source>
        <strain evidence="2">KSC_2009_1</strain>
    </source>
</reference>
<name>A0A151M844_ALLMI</name>
<keyword evidence="3" id="KW-1185">Reference proteome</keyword>